<feature type="transmembrane region" description="Helical" evidence="8">
    <location>
        <begin position="447"/>
        <end position="465"/>
    </location>
</feature>
<dbReference type="InterPro" id="IPR020846">
    <property type="entry name" value="MFS_dom"/>
</dbReference>
<reference evidence="10 11" key="1">
    <citation type="submission" date="2019-01" db="EMBL/GenBank/DDBJ databases">
        <title>Sequencing of cultivated peanut Arachis hypogaea provides insights into genome evolution and oil improvement.</title>
        <authorList>
            <person name="Chen X."/>
        </authorList>
    </citation>
    <scope>NUCLEOTIDE SEQUENCE [LARGE SCALE GENOMIC DNA]</scope>
    <source>
        <strain evidence="11">cv. Fuhuasheng</strain>
        <tissue evidence="10">Leaves</tissue>
    </source>
</reference>
<dbReference type="PROSITE" id="PS00216">
    <property type="entry name" value="SUGAR_TRANSPORT_1"/>
    <property type="match status" value="1"/>
</dbReference>
<gene>
    <name evidence="10" type="ORF">Ahy_B06g085024</name>
</gene>
<evidence type="ECO:0000313" key="11">
    <source>
        <dbReference type="Proteomes" id="UP000289738"/>
    </source>
</evidence>
<keyword evidence="11" id="KW-1185">Reference proteome</keyword>
<dbReference type="PANTHER" id="PTHR48020:SF46">
    <property type="entry name" value="SUGAR PORTER (SP) FAMILY MFS TRANSPORTER"/>
    <property type="match status" value="1"/>
</dbReference>
<evidence type="ECO:0000256" key="4">
    <source>
        <dbReference type="ARBA" id="ARBA00022692"/>
    </source>
</evidence>
<dbReference type="GO" id="GO:0016020">
    <property type="term" value="C:membrane"/>
    <property type="evidence" value="ECO:0007669"/>
    <property type="project" value="UniProtKB-SubCell"/>
</dbReference>
<dbReference type="GO" id="GO:0015798">
    <property type="term" value="P:myo-inositol transport"/>
    <property type="evidence" value="ECO:0007669"/>
    <property type="project" value="UniProtKB-ARBA"/>
</dbReference>
<evidence type="ECO:0000256" key="7">
    <source>
        <dbReference type="RuleBase" id="RU003346"/>
    </source>
</evidence>
<protein>
    <recommendedName>
        <fullName evidence="9">Major facilitator superfamily (MFS) profile domain-containing protein</fullName>
    </recommendedName>
</protein>
<dbReference type="EMBL" id="SDMP01000016">
    <property type="protein sequence ID" value="RYR05160.1"/>
    <property type="molecule type" value="Genomic_DNA"/>
</dbReference>
<dbReference type="InterPro" id="IPR003663">
    <property type="entry name" value="Sugar/inositol_transpt"/>
</dbReference>
<comment type="subcellular location">
    <subcellularLocation>
        <location evidence="1">Membrane</location>
        <topology evidence="1">Multi-pass membrane protein</topology>
    </subcellularLocation>
</comment>
<dbReference type="InterPro" id="IPR036259">
    <property type="entry name" value="MFS_trans_sf"/>
</dbReference>
<feature type="transmembrane region" description="Helical" evidence="8">
    <location>
        <begin position="163"/>
        <end position="185"/>
    </location>
</feature>
<keyword evidence="5 8" id="KW-1133">Transmembrane helix</keyword>
<dbReference type="CDD" id="cd17360">
    <property type="entry name" value="MFS_HMIT_like"/>
    <property type="match status" value="1"/>
</dbReference>
<evidence type="ECO:0000259" key="9">
    <source>
        <dbReference type="PROSITE" id="PS50850"/>
    </source>
</evidence>
<dbReference type="GO" id="GO:0015791">
    <property type="term" value="P:polyol transmembrane transport"/>
    <property type="evidence" value="ECO:0007669"/>
    <property type="project" value="UniProtKB-ARBA"/>
</dbReference>
<feature type="transmembrane region" description="Helical" evidence="8">
    <location>
        <begin position="276"/>
        <end position="300"/>
    </location>
</feature>
<dbReference type="Pfam" id="PF00083">
    <property type="entry name" value="Sugar_tr"/>
    <property type="match status" value="2"/>
</dbReference>
<dbReference type="PROSITE" id="PS00217">
    <property type="entry name" value="SUGAR_TRANSPORT_2"/>
    <property type="match status" value="1"/>
</dbReference>
<dbReference type="FunFam" id="1.20.1250.20:FF:000073">
    <property type="entry name" value="MFS myo-inositol transporter, putative"/>
    <property type="match status" value="1"/>
</dbReference>
<proteinExistence type="inferred from homology"/>
<accession>A0A444YTB3</accession>
<evidence type="ECO:0000313" key="10">
    <source>
        <dbReference type="EMBL" id="RYR05160.1"/>
    </source>
</evidence>
<dbReference type="AlphaFoldDB" id="A0A444YTB3"/>
<evidence type="ECO:0000256" key="6">
    <source>
        <dbReference type="ARBA" id="ARBA00023136"/>
    </source>
</evidence>
<name>A0A444YTB3_ARAHY</name>
<dbReference type="InterPro" id="IPR050814">
    <property type="entry name" value="Myo-inositol_Transporter"/>
</dbReference>
<feature type="transmembrane region" description="Helical" evidence="8">
    <location>
        <begin position="413"/>
        <end position="435"/>
    </location>
</feature>
<dbReference type="PROSITE" id="PS50850">
    <property type="entry name" value="MFS"/>
    <property type="match status" value="1"/>
</dbReference>
<dbReference type="InterPro" id="IPR005829">
    <property type="entry name" value="Sugar_transporter_CS"/>
</dbReference>
<feature type="transmembrane region" description="Helical" evidence="8">
    <location>
        <begin position="191"/>
        <end position="213"/>
    </location>
</feature>
<feature type="transmembrane region" description="Helical" evidence="8">
    <location>
        <begin position="31"/>
        <end position="61"/>
    </location>
</feature>
<dbReference type="PRINTS" id="PR00171">
    <property type="entry name" value="SUGRTRNSPORT"/>
</dbReference>
<evidence type="ECO:0000256" key="5">
    <source>
        <dbReference type="ARBA" id="ARBA00022989"/>
    </source>
</evidence>
<feature type="domain" description="Major facilitator superfamily (MFS) profile" evidence="9">
    <location>
        <begin position="36"/>
        <end position="469"/>
    </location>
</feature>
<feature type="transmembrane region" description="Helical" evidence="8">
    <location>
        <begin position="532"/>
        <end position="559"/>
    </location>
</feature>
<feature type="transmembrane region" description="Helical" evidence="8">
    <location>
        <begin position="73"/>
        <end position="92"/>
    </location>
</feature>
<dbReference type="Proteomes" id="UP000289738">
    <property type="component" value="Chromosome B06"/>
</dbReference>
<feature type="transmembrane region" description="Helical" evidence="8">
    <location>
        <begin position="579"/>
        <end position="598"/>
    </location>
</feature>
<dbReference type="InterPro" id="IPR005828">
    <property type="entry name" value="MFS_sugar_transport-like"/>
</dbReference>
<dbReference type="GO" id="GO:0022857">
    <property type="term" value="F:transmembrane transporter activity"/>
    <property type="evidence" value="ECO:0007669"/>
    <property type="project" value="InterPro"/>
</dbReference>
<feature type="transmembrane region" description="Helical" evidence="8">
    <location>
        <begin position="129"/>
        <end position="151"/>
    </location>
</feature>
<keyword evidence="6 8" id="KW-0472">Membrane</keyword>
<feature type="transmembrane region" description="Helical" evidence="8">
    <location>
        <begin position="349"/>
        <end position="368"/>
    </location>
</feature>
<evidence type="ECO:0000256" key="1">
    <source>
        <dbReference type="ARBA" id="ARBA00004141"/>
    </source>
</evidence>
<organism evidence="10 11">
    <name type="scientific">Arachis hypogaea</name>
    <name type="common">Peanut</name>
    <dbReference type="NCBI Taxonomy" id="3818"/>
    <lineage>
        <taxon>Eukaryota</taxon>
        <taxon>Viridiplantae</taxon>
        <taxon>Streptophyta</taxon>
        <taxon>Embryophyta</taxon>
        <taxon>Tracheophyta</taxon>
        <taxon>Spermatophyta</taxon>
        <taxon>Magnoliopsida</taxon>
        <taxon>eudicotyledons</taxon>
        <taxon>Gunneridae</taxon>
        <taxon>Pentapetalae</taxon>
        <taxon>rosids</taxon>
        <taxon>fabids</taxon>
        <taxon>Fabales</taxon>
        <taxon>Fabaceae</taxon>
        <taxon>Papilionoideae</taxon>
        <taxon>50 kb inversion clade</taxon>
        <taxon>dalbergioids sensu lato</taxon>
        <taxon>Dalbergieae</taxon>
        <taxon>Pterocarpus clade</taxon>
        <taxon>Arachis</taxon>
    </lineage>
</organism>
<feature type="transmembrane region" description="Helical" evidence="8">
    <location>
        <begin position="374"/>
        <end position="392"/>
    </location>
</feature>
<evidence type="ECO:0000256" key="3">
    <source>
        <dbReference type="ARBA" id="ARBA00022448"/>
    </source>
</evidence>
<dbReference type="Gene3D" id="1.20.1250.20">
    <property type="entry name" value="MFS general substrate transporter like domains"/>
    <property type="match status" value="2"/>
</dbReference>
<dbReference type="SUPFAM" id="SSF103473">
    <property type="entry name" value="MFS general substrate transporter"/>
    <property type="match status" value="1"/>
</dbReference>
<comment type="similarity">
    <text evidence="2 7">Belongs to the major facilitator superfamily. Sugar transporter (TC 2.A.1.1) family.</text>
</comment>
<keyword evidence="3 7" id="KW-0813">Transport</keyword>
<dbReference type="NCBIfam" id="TIGR00879">
    <property type="entry name" value="SP"/>
    <property type="match status" value="1"/>
</dbReference>
<feature type="transmembrane region" description="Helical" evidence="8">
    <location>
        <begin position="315"/>
        <end position="337"/>
    </location>
</feature>
<comment type="caution">
    <text evidence="10">The sequence shown here is derived from an EMBL/GenBank/DDBJ whole genome shotgun (WGS) entry which is preliminary data.</text>
</comment>
<sequence length="619" mass="66998">MVADMCVSIKAGSSDYLEKHPERRISFSQNFYIIGVTFAAGIGGLLFGYDTGVISGALLYIKDDFEVVKNSSFLQELIVAMALIGAIFGAAIGGYINDSLGRKAATIVADICFAVGSLLITVAPNPTLIIVGRFFVGLGVGFASITAPMYIAEVSPSEIRGGLVSVNCLMITTGQFLSFVINYGLTRVPGTWRWMLGIAGTPAVIQLVLMVFLPESPRWLYLKNRKEEATNVLSRIYPSPRLEDEIDILEAHMEQEQKDKVKVKYSDVFKLKEIRVAFICGAGLQAFQQLTGISVIMYYSPTIIQLAGFKSNESALFLSLIVSAINAGGTIIGIYLIDIVGRKKLTLSSLIGVVGSLILLSASCYVRGHGNPSLVYGWLAVAGLALYIIFFAPGMGPVPWAVNTEIYPEEFRGICGGMSATINWVGSVIMSISFLSFVDAIGLGESFMLLLAVACVAIVFVIFYMPETKGLTFEEVSNIWKEKAYGKDKNIESMVEQAMFINLLNVLLDPSPQVVLDLVSSSSQGHGNPSLVYGWLAVACLALYIIFFAPGIGLVPWAVNAEMYLEEFRGICGGMSATIVIMSIYFLSFVDAIGLALAKEKGETLMEKTVMSGDMCDMQ</sequence>
<evidence type="ECO:0000256" key="2">
    <source>
        <dbReference type="ARBA" id="ARBA00010992"/>
    </source>
</evidence>
<dbReference type="PANTHER" id="PTHR48020">
    <property type="entry name" value="PROTON MYO-INOSITOL COTRANSPORTER"/>
    <property type="match status" value="1"/>
</dbReference>
<keyword evidence="4 8" id="KW-0812">Transmembrane</keyword>
<dbReference type="STRING" id="3818.A0A444YTB3"/>
<evidence type="ECO:0000256" key="8">
    <source>
        <dbReference type="SAM" id="Phobius"/>
    </source>
</evidence>